<proteinExistence type="predicted"/>
<gene>
    <name evidence="2" type="ORF">AVDCRST_MAG20-623</name>
</gene>
<feature type="compositionally biased region" description="Polar residues" evidence="1">
    <location>
        <begin position="1"/>
        <end position="11"/>
    </location>
</feature>
<name>A0A6J4HDK1_9ACTN</name>
<evidence type="ECO:0000313" key="2">
    <source>
        <dbReference type="EMBL" id="CAA9221776.1"/>
    </source>
</evidence>
<dbReference type="AlphaFoldDB" id="A0A6J4HDK1"/>
<dbReference type="EMBL" id="CADCSY010000029">
    <property type="protein sequence ID" value="CAA9221776.1"/>
    <property type="molecule type" value="Genomic_DNA"/>
</dbReference>
<protein>
    <submittedName>
        <fullName evidence="2">Uncharacterized protein</fullName>
    </submittedName>
</protein>
<evidence type="ECO:0000256" key="1">
    <source>
        <dbReference type="SAM" id="MobiDB-lite"/>
    </source>
</evidence>
<organism evidence="2">
    <name type="scientific">uncultured Acidimicrobiales bacterium</name>
    <dbReference type="NCBI Taxonomy" id="310071"/>
    <lineage>
        <taxon>Bacteria</taxon>
        <taxon>Bacillati</taxon>
        <taxon>Actinomycetota</taxon>
        <taxon>Acidimicrobiia</taxon>
        <taxon>Acidimicrobiales</taxon>
        <taxon>environmental samples</taxon>
    </lineage>
</organism>
<sequence>MSETAPISGRNTAMPGMANTDIVENAAARTRGGETSESMA</sequence>
<accession>A0A6J4HDK1</accession>
<reference evidence="2" key="1">
    <citation type="submission" date="2020-02" db="EMBL/GenBank/DDBJ databases">
        <authorList>
            <person name="Meier V. D."/>
        </authorList>
    </citation>
    <scope>NUCLEOTIDE SEQUENCE</scope>
    <source>
        <strain evidence="2">AVDCRST_MAG20</strain>
    </source>
</reference>
<feature type="region of interest" description="Disordered" evidence="1">
    <location>
        <begin position="1"/>
        <end position="40"/>
    </location>
</feature>